<accession>A0A8X7WVQ9</accession>
<feature type="non-terminal residue" evidence="7">
    <location>
        <position position="157"/>
    </location>
</feature>
<dbReference type="InterPro" id="IPR052035">
    <property type="entry name" value="ZnF_BED_domain_contain"/>
</dbReference>
<dbReference type="GO" id="GO:0005634">
    <property type="term" value="C:nucleus"/>
    <property type="evidence" value="ECO:0007669"/>
    <property type="project" value="UniProtKB-SubCell"/>
</dbReference>
<keyword evidence="5" id="KW-0539">Nucleus</keyword>
<protein>
    <submittedName>
        <fullName evidence="7">ZBED4 protein</fullName>
    </submittedName>
</protein>
<name>A0A8X7WVQ9_POLSE</name>
<evidence type="ECO:0000256" key="1">
    <source>
        <dbReference type="ARBA" id="ARBA00004123"/>
    </source>
</evidence>
<evidence type="ECO:0000256" key="3">
    <source>
        <dbReference type="ARBA" id="ARBA00022771"/>
    </source>
</evidence>
<evidence type="ECO:0000313" key="8">
    <source>
        <dbReference type="Proteomes" id="UP000886611"/>
    </source>
</evidence>
<evidence type="ECO:0000256" key="4">
    <source>
        <dbReference type="ARBA" id="ARBA00022833"/>
    </source>
</evidence>
<dbReference type="GO" id="GO:0008270">
    <property type="term" value="F:zinc ion binding"/>
    <property type="evidence" value="ECO:0007669"/>
    <property type="project" value="UniProtKB-KW"/>
</dbReference>
<feature type="non-terminal residue" evidence="7">
    <location>
        <position position="1"/>
    </location>
</feature>
<sequence>MVTHLKRHHPDVTGPKTMAAQQPKISAAFKQPFAAQSDRDEAITKAIGVFVAAAIRPYSVVQNKGFKHMIHVVEPRYDIPLRTHFSDNIVPSMYEQEKSKVMAKLSQASSVALTTDGWTSRATESYVTVTVHYITAEWETRSPVLALQCQSRGCSQQ</sequence>
<keyword evidence="2" id="KW-0479">Metal-binding</keyword>
<evidence type="ECO:0000256" key="2">
    <source>
        <dbReference type="ARBA" id="ARBA00022723"/>
    </source>
</evidence>
<evidence type="ECO:0000313" key="7">
    <source>
        <dbReference type="EMBL" id="KAG2456396.1"/>
    </source>
</evidence>
<dbReference type="AlphaFoldDB" id="A0A8X7WVQ9"/>
<comment type="caution">
    <text evidence="7">The sequence shown here is derived from an EMBL/GenBank/DDBJ whole genome shotgun (WGS) entry which is preliminary data.</text>
</comment>
<evidence type="ECO:0000256" key="6">
    <source>
        <dbReference type="SAM" id="MobiDB-lite"/>
    </source>
</evidence>
<keyword evidence="3" id="KW-0863">Zinc-finger</keyword>
<dbReference type="Proteomes" id="UP000886611">
    <property type="component" value="Unassembled WGS sequence"/>
</dbReference>
<comment type="subcellular location">
    <subcellularLocation>
        <location evidence="1">Nucleus</location>
    </subcellularLocation>
</comment>
<dbReference type="PANTHER" id="PTHR46481:SF10">
    <property type="entry name" value="ZINC FINGER BED DOMAIN-CONTAINING PROTEIN 39"/>
    <property type="match status" value="1"/>
</dbReference>
<proteinExistence type="predicted"/>
<dbReference type="SUPFAM" id="SSF140996">
    <property type="entry name" value="Hermes dimerisation domain"/>
    <property type="match status" value="1"/>
</dbReference>
<keyword evidence="8" id="KW-1185">Reference proteome</keyword>
<dbReference type="PANTHER" id="PTHR46481">
    <property type="entry name" value="ZINC FINGER BED DOMAIN-CONTAINING PROTEIN 4"/>
    <property type="match status" value="1"/>
</dbReference>
<organism evidence="7 8">
    <name type="scientific">Polypterus senegalus</name>
    <name type="common">Senegal bichir</name>
    <dbReference type="NCBI Taxonomy" id="55291"/>
    <lineage>
        <taxon>Eukaryota</taxon>
        <taxon>Metazoa</taxon>
        <taxon>Chordata</taxon>
        <taxon>Craniata</taxon>
        <taxon>Vertebrata</taxon>
        <taxon>Euteleostomi</taxon>
        <taxon>Actinopterygii</taxon>
        <taxon>Polypteriformes</taxon>
        <taxon>Polypteridae</taxon>
        <taxon>Polypterus</taxon>
    </lineage>
</organism>
<dbReference type="SUPFAM" id="SSF53098">
    <property type="entry name" value="Ribonuclease H-like"/>
    <property type="match status" value="1"/>
</dbReference>
<dbReference type="InterPro" id="IPR012337">
    <property type="entry name" value="RNaseH-like_sf"/>
</dbReference>
<keyword evidence="4" id="KW-0862">Zinc</keyword>
<dbReference type="EMBL" id="JAATIS010008602">
    <property type="protein sequence ID" value="KAG2456396.1"/>
    <property type="molecule type" value="Genomic_DNA"/>
</dbReference>
<evidence type="ECO:0000256" key="5">
    <source>
        <dbReference type="ARBA" id="ARBA00023242"/>
    </source>
</evidence>
<feature type="region of interest" description="Disordered" evidence="6">
    <location>
        <begin position="1"/>
        <end position="21"/>
    </location>
</feature>
<gene>
    <name evidence="7" type="primary">Zbed4_0</name>
    <name evidence="7" type="ORF">GTO96_0013381</name>
</gene>
<reference evidence="7 8" key="1">
    <citation type="journal article" date="2021" name="Cell">
        <title>Tracing the genetic footprints of vertebrate landing in non-teleost ray-finned fishes.</title>
        <authorList>
            <person name="Bi X."/>
            <person name="Wang K."/>
            <person name="Yang L."/>
            <person name="Pan H."/>
            <person name="Jiang H."/>
            <person name="Wei Q."/>
            <person name="Fang M."/>
            <person name="Yu H."/>
            <person name="Zhu C."/>
            <person name="Cai Y."/>
            <person name="He Y."/>
            <person name="Gan X."/>
            <person name="Zeng H."/>
            <person name="Yu D."/>
            <person name="Zhu Y."/>
            <person name="Jiang H."/>
            <person name="Qiu Q."/>
            <person name="Yang H."/>
            <person name="Zhang Y.E."/>
            <person name="Wang W."/>
            <person name="Zhu M."/>
            <person name="He S."/>
            <person name="Zhang G."/>
        </authorList>
    </citation>
    <scope>NUCLEOTIDE SEQUENCE [LARGE SCALE GENOMIC DNA]</scope>
    <source>
        <strain evidence="7">Bchr_013</strain>
    </source>
</reference>